<dbReference type="Proteomes" id="UP000019335">
    <property type="component" value="Chromosome 11"/>
</dbReference>
<dbReference type="SUPFAM" id="SSF57850">
    <property type="entry name" value="RING/U-box"/>
    <property type="match status" value="1"/>
</dbReference>
<protein>
    <submittedName>
        <fullName evidence="3">Wd sam and u-box domain-containing protein 1</fullName>
    </submittedName>
</protein>
<dbReference type="Gene3D" id="3.30.40.10">
    <property type="entry name" value="Zinc/RING finger domain, C3HC4 (zinc finger)"/>
    <property type="match status" value="1"/>
</dbReference>
<sequence>MSNISSSSAWAAEAELAAHGGDISREAGIRPIDSINTISGPTITHYPPQSLRCRRKSFAESLYRALLRLDPARKPRIQAVFRYFKNHKDLSQDQVHHSLIAALGIHIVRKAWTEARADIHELLVVEPGDNNHTLENKSSLVAAAPPSEDPPVEMGTVPAPPTSPQRQEEKKYTYHPGEERKEARDRKEKVLKFRFRHGLGNEDGQLAHPPFNACITSMEDDVQLNVEDDLADKAPHAFVCPISLELMTRAVVAGDGFAYQQEALDEWILQKRREHFPLHSPMTNAPMAPFYIPSFTLRSLIGDYVEKVRTKRPRVD</sequence>
<keyword evidence="4" id="KW-1185">Reference proteome</keyword>
<dbReference type="AlphaFoldDB" id="W7TXC8"/>
<dbReference type="GO" id="GO:0016567">
    <property type="term" value="P:protein ubiquitination"/>
    <property type="evidence" value="ECO:0007669"/>
    <property type="project" value="InterPro"/>
</dbReference>
<dbReference type="GO" id="GO:0004842">
    <property type="term" value="F:ubiquitin-protein transferase activity"/>
    <property type="evidence" value="ECO:0007669"/>
    <property type="project" value="InterPro"/>
</dbReference>
<evidence type="ECO:0000313" key="4">
    <source>
        <dbReference type="Proteomes" id="UP000019335"/>
    </source>
</evidence>
<reference evidence="3 4" key="1">
    <citation type="journal article" date="2014" name="Mol. Plant">
        <title>Chromosome Scale Genome Assembly and Transcriptome Profiling of Nannochloropsis gaditana in Nitrogen Depletion.</title>
        <authorList>
            <person name="Corteggiani Carpinelli E."/>
            <person name="Telatin A."/>
            <person name="Vitulo N."/>
            <person name="Forcato C."/>
            <person name="D'Angelo M."/>
            <person name="Schiavon R."/>
            <person name="Vezzi A."/>
            <person name="Giacometti G.M."/>
            <person name="Morosinotto T."/>
            <person name="Valle G."/>
        </authorList>
    </citation>
    <scope>NUCLEOTIDE SEQUENCE [LARGE SCALE GENOMIC DNA]</scope>
    <source>
        <strain evidence="3 4">B-31</strain>
    </source>
</reference>
<dbReference type="InterPro" id="IPR052085">
    <property type="entry name" value="WD-SAM-U-box"/>
</dbReference>
<dbReference type="Pfam" id="PF04564">
    <property type="entry name" value="U-box"/>
    <property type="match status" value="1"/>
</dbReference>
<dbReference type="PROSITE" id="PS51698">
    <property type="entry name" value="U_BOX"/>
    <property type="match status" value="1"/>
</dbReference>
<dbReference type="SMART" id="SM00504">
    <property type="entry name" value="Ubox"/>
    <property type="match status" value="1"/>
</dbReference>
<feature type="region of interest" description="Disordered" evidence="1">
    <location>
        <begin position="142"/>
        <end position="186"/>
    </location>
</feature>
<dbReference type="InterPro" id="IPR003613">
    <property type="entry name" value="Ubox_domain"/>
</dbReference>
<feature type="compositionally biased region" description="Basic and acidic residues" evidence="1">
    <location>
        <begin position="166"/>
        <end position="186"/>
    </location>
</feature>
<organism evidence="3 4">
    <name type="scientific">Nannochloropsis gaditana</name>
    <dbReference type="NCBI Taxonomy" id="72520"/>
    <lineage>
        <taxon>Eukaryota</taxon>
        <taxon>Sar</taxon>
        <taxon>Stramenopiles</taxon>
        <taxon>Ochrophyta</taxon>
        <taxon>Eustigmatophyceae</taxon>
        <taxon>Eustigmatales</taxon>
        <taxon>Monodopsidaceae</taxon>
        <taxon>Nannochloropsis</taxon>
    </lineage>
</organism>
<evidence type="ECO:0000313" key="3">
    <source>
        <dbReference type="EMBL" id="EWM25316.1"/>
    </source>
</evidence>
<dbReference type="OrthoDB" id="10064100at2759"/>
<dbReference type="PANTHER" id="PTHR46573">
    <property type="entry name" value="WD REPEAT, SAM AND U-BOX DOMAIN-CONTAINING PROTEIN 1"/>
    <property type="match status" value="1"/>
</dbReference>
<proteinExistence type="predicted"/>
<feature type="domain" description="U-box" evidence="2">
    <location>
        <begin position="233"/>
        <end position="311"/>
    </location>
</feature>
<evidence type="ECO:0000256" key="1">
    <source>
        <dbReference type="SAM" id="MobiDB-lite"/>
    </source>
</evidence>
<evidence type="ECO:0000259" key="2">
    <source>
        <dbReference type="PROSITE" id="PS51698"/>
    </source>
</evidence>
<dbReference type="InterPro" id="IPR013083">
    <property type="entry name" value="Znf_RING/FYVE/PHD"/>
</dbReference>
<name>W7TXC8_9STRA</name>
<dbReference type="EMBL" id="AZIL01000942">
    <property type="protein sequence ID" value="EWM25316.1"/>
    <property type="molecule type" value="Genomic_DNA"/>
</dbReference>
<accession>W7TXC8</accession>
<gene>
    <name evidence="3" type="ORF">Naga_100135g2</name>
</gene>
<comment type="caution">
    <text evidence="3">The sequence shown here is derived from an EMBL/GenBank/DDBJ whole genome shotgun (WGS) entry which is preliminary data.</text>
</comment>
<dbReference type="PANTHER" id="PTHR46573:SF1">
    <property type="entry name" value="WD REPEAT, SAM AND U-BOX DOMAIN-CONTAINING PROTEIN 1"/>
    <property type="match status" value="1"/>
</dbReference>